<feature type="domain" description="HTH araC/xylS-type" evidence="5">
    <location>
        <begin position="233"/>
        <end position="337"/>
    </location>
</feature>
<keyword evidence="4" id="KW-0472">Membrane</keyword>
<dbReference type="GO" id="GO:0043565">
    <property type="term" value="F:sequence-specific DNA binding"/>
    <property type="evidence" value="ECO:0007669"/>
    <property type="project" value="InterPro"/>
</dbReference>
<keyword evidence="7" id="KW-1185">Reference proteome</keyword>
<organism evidence="6 7">
    <name type="scientific">Algicella marina</name>
    <dbReference type="NCBI Taxonomy" id="2683284"/>
    <lineage>
        <taxon>Bacteria</taxon>
        <taxon>Pseudomonadati</taxon>
        <taxon>Pseudomonadota</taxon>
        <taxon>Alphaproteobacteria</taxon>
        <taxon>Rhodobacterales</taxon>
        <taxon>Paracoccaceae</taxon>
        <taxon>Algicella</taxon>
    </lineage>
</organism>
<keyword evidence="4" id="KW-1133">Transmembrane helix</keyword>
<dbReference type="InterPro" id="IPR009057">
    <property type="entry name" value="Homeodomain-like_sf"/>
</dbReference>
<keyword evidence="1" id="KW-0805">Transcription regulation</keyword>
<keyword evidence="4" id="KW-0812">Transmembrane</keyword>
<dbReference type="PANTHER" id="PTHR43280:SF29">
    <property type="entry name" value="ARAC-FAMILY TRANSCRIPTIONAL REGULATOR"/>
    <property type="match status" value="1"/>
</dbReference>
<gene>
    <name evidence="6" type="ORF">GO499_12895</name>
</gene>
<dbReference type="EMBL" id="CP046620">
    <property type="protein sequence ID" value="QHQ36005.1"/>
    <property type="molecule type" value="Genomic_DNA"/>
</dbReference>
<protein>
    <submittedName>
        <fullName evidence="6">Helix-turn-helix domain-containing protein</fullName>
    </submittedName>
</protein>
<feature type="transmembrane region" description="Helical" evidence="4">
    <location>
        <begin position="181"/>
        <end position="202"/>
    </location>
</feature>
<evidence type="ECO:0000256" key="2">
    <source>
        <dbReference type="ARBA" id="ARBA00023125"/>
    </source>
</evidence>
<feature type="transmembrane region" description="Helical" evidence="4">
    <location>
        <begin position="12"/>
        <end position="31"/>
    </location>
</feature>
<dbReference type="PROSITE" id="PS01124">
    <property type="entry name" value="HTH_ARAC_FAMILY_2"/>
    <property type="match status" value="1"/>
</dbReference>
<evidence type="ECO:0000313" key="7">
    <source>
        <dbReference type="Proteomes" id="UP000464495"/>
    </source>
</evidence>
<feature type="transmembrane region" description="Helical" evidence="4">
    <location>
        <begin position="118"/>
        <end position="138"/>
    </location>
</feature>
<proteinExistence type="predicted"/>
<evidence type="ECO:0000256" key="1">
    <source>
        <dbReference type="ARBA" id="ARBA00023015"/>
    </source>
</evidence>
<feature type="transmembrane region" description="Helical" evidence="4">
    <location>
        <begin position="64"/>
        <end position="84"/>
    </location>
</feature>
<sequence>MENTMTGIDALQGATASLCLLAGLHFLLAGWRHPVARYGALFALAVAVHALLEVGLIAEALGPVAGLLAYVTCIKMVFFWWFALALFDDDFILRHVHVLPAPLLLALAHLYGRGVPEAMHGYHIITFGLMAHVATLALRDLGSDLVDARRRFRVAVSIAIPLFVLVLIADYTLRVLRGEDLAVHMSEALLMTVYSFVFALWLTRIERGLVIRNNQANTQTVEPTTPADALDLARITRLAEQGALLEAGLTIGKFAERLHMPEHRLRRLINQCLGYRNFADFLNAYRVAEAERRLADPERSREQIITHAFALGYNSLTPFNRAFKARTGVSPTEFRQRALREVLEEVKLQRTSG</sequence>
<evidence type="ECO:0000313" key="6">
    <source>
        <dbReference type="EMBL" id="QHQ36005.1"/>
    </source>
</evidence>
<dbReference type="PANTHER" id="PTHR43280">
    <property type="entry name" value="ARAC-FAMILY TRANSCRIPTIONAL REGULATOR"/>
    <property type="match status" value="1"/>
</dbReference>
<dbReference type="GO" id="GO:0003700">
    <property type="term" value="F:DNA-binding transcription factor activity"/>
    <property type="evidence" value="ECO:0007669"/>
    <property type="project" value="InterPro"/>
</dbReference>
<dbReference type="SMART" id="SM00342">
    <property type="entry name" value="HTH_ARAC"/>
    <property type="match status" value="1"/>
</dbReference>
<name>A0A6P1T2N4_9RHOB</name>
<reference evidence="6 7" key="1">
    <citation type="submission" date="2019-12" db="EMBL/GenBank/DDBJ databases">
        <title>Complete genome sequence of Algicella marina strain 9Alg 56(T) isolated from the red alga Tichocarpus crinitus.</title>
        <authorList>
            <person name="Kim S.-G."/>
            <person name="Nedashkovskaya O.I."/>
        </authorList>
    </citation>
    <scope>NUCLEOTIDE SEQUENCE [LARGE SCALE GENOMIC DNA]</scope>
    <source>
        <strain evidence="6 7">9Alg 56</strain>
    </source>
</reference>
<dbReference type="KEGG" id="amaq:GO499_12895"/>
<feature type="transmembrane region" description="Helical" evidence="4">
    <location>
        <begin position="150"/>
        <end position="169"/>
    </location>
</feature>
<feature type="transmembrane region" description="Helical" evidence="4">
    <location>
        <begin position="38"/>
        <end position="58"/>
    </location>
</feature>
<dbReference type="AlphaFoldDB" id="A0A6P1T2N4"/>
<dbReference type="SUPFAM" id="SSF46689">
    <property type="entry name" value="Homeodomain-like"/>
    <property type="match status" value="1"/>
</dbReference>
<dbReference type="Gene3D" id="1.10.10.60">
    <property type="entry name" value="Homeodomain-like"/>
    <property type="match status" value="1"/>
</dbReference>
<keyword evidence="2" id="KW-0238">DNA-binding</keyword>
<dbReference type="InterPro" id="IPR018060">
    <property type="entry name" value="HTH_AraC"/>
</dbReference>
<feature type="transmembrane region" description="Helical" evidence="4">
    <location>
        <begin position="91"/>
        <end position="112"/>
    </location>
</feature>
<evidence type="ECO:0000256" key="4">
    <source>
        <dbReference type="SAM" id="Phobius"/>
    </source>
</evidence>
<keyword evidence="3" id="KW-0804">Transcription</keyword>
<evidence type="ECO:0000259" key="5">
    <source>
        <dbReference type="PROSITE" id="PS01124"/>
    </source>
</evidence>
<dbReference type="Proteomes" id="UP000464495">
    <property type="component" value="Chromosome"/>
</dbReference>
<evidence type="ECO:0000256" key="3">
    <source>
        <dbReference type="ARBA" id="ARBA00023163"/>
    </source>
</evidence>
<dbReference type="Pfam" id="PF12833">
    <property type="entry name" value="HTH_18"/>
    <property type="match status" value="1"/>
</dbReference>
<accession>A0A6P1T2N4</accession>